<evidence type="ECO:0000313" key="3">
    <source>
        <dbReference type="EMBL" id="OUC80292.1"/>
    </source>
</evidence>
<dbReference type="GO" id="GO:0004721">
    <property type="term" value="F:phosphoprotein phosphatase activity"/>
    <property type="evidence" value="ECO:0007669"/>
    <property type="project" value="InterPro"/>
</dbReference>
<gene>
    <name evidence="3" type="ORF">CA982_03605</name>
</gene>
<sequence length="267" mass="29213">MTDTARRLRIPGTSNLRDIGGYRTREGRSIATNRVFRSEALVMPGGSNSYAIYDETAAEDYRNLALSTVIDLRADDEMVRAPTAWADVSGAALVEIPIAEGGEGADTNYMRMLLGGDMKRFEIEDMTRFYIGLVERRGEALGQAIRVLADATRLPALVHCAAGKDRTGVLIALLLGALDVADDDVVADFALTGILRPNRIDTYAHLFVAKDRDPEIARVLFESPPESMRALLAHLDAEYGGVRGYLAKRAGVDDEIVEDLRRALLTD</sequence>
<proteinExistence type="inferred from homology"/>
<dbReference type="PANTHER" id="PTHR31126">
    <property type="entry name" value="TYROSINE-PROTEIN PHOSPHATASE"/>
    <property type="match status" value="1"/>
</dbReference>
<dbReference type="EMBL" id="NGFO01000003">
    <property type="protein sequence ID" value="OUC80292.1"/>
    <property type="molecule type" value="Genomic_DNA"/>
</dbReference>
<dbReference type="OrthoDB" id="1188001at2"/>
<comment type="similarity">
    <text evidence="1">Belongs to the protein-tyrosine phosphatase family.</text>
</comment>
<dbReference type="Proteomes" id="UP000194632">
    <property type="component" value="Unassembled WGS sequence"/>
</dbReference>
<keyword evidence="4" id="KW-1185">Reference proteome</keyword>
<dbReference type="InterPro" id="IPR016130">
    <property type="entry name" value="Tyr_Pase_AS"/>
</dbReference>
<organism evidence="3 4">
    <name type="scientific">Gordonia lacunae</name>
    <dbReference type="NCBI Taxonomy" id="417102"/>
    <lineage>
        <taxon>Bacteria</taxon>
        <taxon>Bacillati</taxon>
        <taxon>Actinomycetota</taxon>
        <taxon>Actinomycetes</taxon>
        <taxon>Mycobacteriales</taxon>
        <taxon>Gordoniaceae</taxon>
        <taxon>Gordonia</taxon>
    </lineage>
</organism>
<dbReference type="STRING" id="417102.CA982_03605"/>
<dbReference type="InterPro" id="IPR029021">
    <property type="entry name" value="Prot-tyrosine_phosphatase-like"/>
</dbReference>
<evidence type="ECO:0000256" key="1">
    <source>
        <dbReference type="ARBA" id="ARBA00009580"/>
    </source>
</evidence>
<dbReference type="InterPro" id="IPR026893">
    <property type="entry name" value="Tyr/Ser_Pase_IphP-type"/>
</dbReference>
<dbReference type="SUPFAM" id="SSF52799">
    <property type="entry name" value="(Phosphotyrosine protein) phosphatases II"/>
    <property type="match status" value="1"/>
</dbReference>
<evidence type="ECO:0000259" key="2">
    <source>
        <dbReference type="PROSITE" id="PS50056"/>
    </source>
</evidence>
<dbReference type="Pfam" id="PF13350">
    <property type="entry name" value="Y_phosphatase3"/>
    <property type="match status" value="1"/>
</dbReference>
<reference evidence="3 4" key="1">
    <citation type="submission" date="2017-05" db="EMBL/GenBank/DDBJ databases">
        <title>Biotechnological potential of actinobacteria isolated from South African environments.</title>
        <authorList>
            <person name="Le Roes-Hill M."/>
            <person name="Prins A."/>
            <person name="Durrell K.A."/>
        </authorList>
    </citation>
    <scope>NUCLEOTIDE SEQUENCE [LARGE SCALE GENOMIC DNA]</scope>
    <source>
        <strain evidence="3">BS2</strain>
    </source>
</reference>
<dbReference type="AlphaFoldDB" id="A0A243QEY4"/>
<dbReference type="Gene3D" id="3.90.190.10">
    <property type="entry name" value="Protein tyrosine phosphatase superfamily"/>
    <property type="match status" value="1"/>
</dbReference>
<accession>A0A243QEY4</accession>
<dbReference type="RefSeq" id="WP_086533986.1">
    <property type="nucleotide sequence ID" value="NZ_NGFO01000003.1"/>
</dbReference>
<comment type="caution">
    <text evidence="3">The sequence shown here is derived from an EMBL/GenBank/DDBJ whole genome shotgun (WGS) entry which is preliminary data.</text>
</comment>
<name>A0A243QEY4_9ACTN</name>
<feature type="domain" description="Tyrosine specific protein phosphatases" evidence="2">
    <location>
        <begin position="139"/>
        <end position="207"/>
    </location>
</feature>
<protein>
    <submittedName>
        <fullName evidence="3">Protein tyrosine phosphatase</fullName>
    </submittedName>
</protein>
<dbReference type="InterPro" id="IPR000387">
    <property type="entry name" value="Tyr_Pase_dom"/>
</dbReference>
<dbReference type="PROSITE" id="PS50056">
    <property type="entry name" value="TYR_PHOSPHATASE_2"/>
    <property type="match status" value="1"/>
</dbReference>
<dbReference type="PANTHER" id="PTHR31126:SF1">
    <property type="entry name" value="TYROSINE SPECIFIC PROTEIN PHOSPHATASES DOMAIN-CONTAINING PROTEIN"/>
    <property type="match status" value="1"/>
</dbReference>
<dbReference type="PROSITE" id="PS00383">
    <property type="entry name" value="TYR_PHOSPHATASE_1"/>
    <property type="match status" value="1"/>
</dbReference>
<evidence type="ECO:0000313" key="4">
    <source>
        <dbReference type="Proteomes" id="UP000194632"/>
    </source>
</evidence>